<dbReference type="Proteomes" id="UP001597511">
    <property type="component" value="Unassembled WGS sequence"/>
</dbReference>
<dbReference type="EMBL" id="JBHUOZ010000003">
    <property type="protein sequence ID" value="MFD2921326.1"/>
    <property type="molecule type" value="Genomic_DNA"/>
</dbReference>
<name>A0ABW6A8Q5_9BACT</name>
<sequence>MFQRQLEQQNTLLSLAYIEELFRLQFPNITLNSITPFWSLRQGGLPPIPGVYYYGYLAIDDAYNNDGDVVDSPRVYNPVSTSLVSGMQQQLGLWPEIQNTHSFIGWKVSCVGTIDNGIVFPDPPTPDPSDLQKLTLINHFWINETSHFYFPANPVLYLLFRAEYLDDVIVNVDVDGGSYSNPFLVENGYVFVKLDGTETDIFEGYQIETVDSNVLAQYTVPGDPLSRDNLPFIYRLDARFTFPGNPEFRYTVSHIDSSGNIIPGTAEVLDPTVTNYNAERGAMIGVAGFNVLATKNLGDKTFDFNFKVVF</sequence>
<dbReference type="RefSeq" id="WP_386101407.1">
    <property type="nucleotide sequence ID" value="NZ_JBHUOZ010000003.1"/>
</dbReference>
<comment type="caution">
    <text evidence="1">The sequence shown here is derived from an EMBL/GenBank/DDBJ whole genome shotgun (WGS) entry which is preliminary data.</text>
</comment>
<keyword evidence="2" id="KW-1185">Reference proteome</keyword>
<evidence type="ECO:0000313" key="1">
    <source>
        <dbReference type="EMBL" id="MFD2921326.1"/>
    </source>
</evidence>
<organism evidence="1 2">
    <name type="scientific">Terrimonas rubra</name>
    <dbReference type="NCBI Taxonomy" id="1035890"/>
    <lineage>
        <taxon>Bacteria</taxon>
        <taxon>Pseudomonadati</taxon>
        <taxon>Bacteroidota</taxon>
        <taxon>Chitinophagia</taxon>
        <taxon>Chitinophagales</taxon>
        <taxon>Chitinophagaceae</taxon>
        <taxon>Terrimonas</taxon>
    </lineage>
</organism>
<gene>
    <name evidence="1" type="ORF">ACFS6H_16485</name>
</gene>
<protein>
    <submittedName>
        <fullName evidence="1">Uncharacterized protein</fullName>
    </submittedName>
</protein>
<accession>A0ABW6A8Q5</accession>
<reference evidence="2" key="1">
    <citation type="journal article" date="2019" name="Int. J. Syst. Evol. Microbiol.">
        <title>The Global Catalogue of Microorganisms (GCM) 10K type strain sequencing project: providing services to taxonomists for standard genome sequencing and annotation.</title>
        <authorList>
            <consortium name="The Broad Institute Genomics Platform"/>
            <consortium name="The Broad Institute Genome Sequencing Center for Infectious Disease"/>
            <person name="Wu L."/>
            <person name="Ma J."/>
        </authorList>
    </citation>
    <scope>NUCLEOTIDE SEQUENCE [LARGE SCALE GENOMIC DNA]</scope>
    <source>
        <strain evidence="2">KCTC 23299</strain>
    </source>
</reference>
<evidence type="ECO:0000313" key="2">
    <source>
        <dbReference type="Proteomes" id="UP001597511"/>
    </source>
</evidence>
<proteinExistence type="predicted"/>